<name>A0A0F9IFX0_9ZZZZ</name>
<dbReference type="EMBL" id="LAZR01012519">
    <property type="protein sequence ID" value="KKM26402.1"/>
    <property type="molecule type" value="Genomic_DNA"/>
</dbReference>
<organism evidence="1">
    <name type="scientific">marine sediment metagenome</name>
    <dbReference type="NCBI Taxonomy" id="412755"/>
    <lineage>
        <taxon>unclassified sequences</taxon>
        <taxon>metagenomes</taxon>
        <taxon>ecological metagenomes</taxon>
    </lineage>
</organism>
<gene>
    <name evidence="1" type="ORF">LCGC14_1585190</name>
</gene>
<accession>A0A0F9IFX0</accession>
<reference evidence="1" key="1">
    <citation type="journal article" date="2015" name="Nature">
        <title>Complex archaea that bridge the gap between prokaryotes and eukaryotes.</title>
        <authorList>
            <person name="Spang A."/>
            <person name="Saw J.H."/>
            <person name="Jorgensen S.L."/>
            <person name="Zaremba-Niedzwiedzka K."/>
            <person name="Martijn J."/>
            <person name="Lind A.E."/>
            <person name="van Eijk R."/>
            <person name="Schleper C."/>
            <person name="Guy L."/>
            <person name="Ettema T.J."/>
        </authorList>
    </citation>
    <scope>NUCLEOTIDE SEQUENCE</scope>
</reference>
<dbReference type="InterPro" id="IPR025332">
    <property type="entry name" value="DUF4238"/>
</dbReference>
<dbReference type="Pfam" id="PF14022">
    <property type="entry name" value="DUF4238"/>
    <property type="match status" value="1"/>
</dbReference>
<proteinExistence type="predicted"/>
<dbReference type="AlphaFoldDB" id="A0A0F9IFX0"/>
<sequence>MFHNSYIEKQIKLKGRKFFEQQEKEERDFIKSKNPSVYFKLTSPNKYKRPGVEGIEIYLPISSNLCLCMVDKKLGFKSLDVKKINKLMIIQSERFIFSRYNKFNFVKKIINKYPECIDKTEKRSILESTILDEIGNNNKKFARFEAVKPPYK</sequence>
<comment type="caution">
    <text evidence="1">The sequence shown here is derived from an EMBL/GenBank/DDBJ whole genome shotgun (WGS) entry which is preliminary data.</text>
</comment>
<protein>
    <submittedName>
        <fullName evidence="1">Uncharacterized protein</fullName>
    </submittedName>
</protein>
<evidence type="ECO:0000313" key="1">
    <source>
        <dbReference type="EMBL" id="KKM26402.1"/>
    </source>
</evidence>